<dbReference type="Proteomes" id="UP001480595">
    <property type="component" value="Unassembled WGS sequence"/>
</dbReference>
<keyword evidence="2" id="KW-1185">Reference proteome</keyword>
<proteinExistence type="predicted"/>
<reference evidence="1 2" key="1">
    <citation type="submission" date="2023-01" db="EMBL/GenBank/DDBJ databases">
        <title>Analysis of 21 Apiospora genomes using comparative genomics revels a genus with tremendous synthesis potential of carbohydrate active enzymes and secondary metabolites.</title>
        <authorList>
            <person name="Sorensen T."/>
        </authorList>
    </citation>
    <scope>NUCLEOTIDE SEQUENCE [LARGE SCALE GENOMIC DNA]</scope>
    <source>
        <strain evidence="1 2">CBS 135458</strain>
    </source>
</reference>
<name>A0ABR1VR38_9PEZI</name>
<accession>A0ABR1VR38</accession>
<comment type="caution">
    <text evidence="1">The sequence shown here is derived from an EMBL/GenBank/DDBJ whole genome shotgun (WGS) entry which is preliminary data.</text>
</comment>
<dbReference type="EMBL" id="JAQQWL010000005">
    <property type="protein sequence ID" value="KAK8073688.1"/>
    <property type="molecule type" value="Genomic_DNA"/>
</dbReference>
<sequence>MTQWMRRNVPSDKYLEGYDKRVADREAEIRRPGRKIDVMSNEEWDRRDQIGSLRNQRQRTYLEEVRRRTMAICYKLFLLLKEQYPCGWHR</sequence>
<evidence type="ECO:0000313" key="2">
    <source>
        <dbReference type="Proteomes" id="UP001480595"/>
    </source>
</evidence>
<organism evidence="1 2">
    <name type="scientific">Apiospora phragmitis</name>
    <dbReference type="NCBI Taxonomy" id="2905665"/>
    <lineage>
        <taxon>Eukaryota</taxon>
        <taxon>Fungi</taxon>
        <taxon>Dikarya</taxon>
        <taxon>Ascomycota</taxon>
        <taxon>Pezizomycotina</taxon>
        <taxon>Sordariomycetes</taxon>
        <taxon>Xylariomycetidae</taxon>
        <taxon>Amphisphaeriales</taxon>
        <taxon>Apiosporaceae</taxon>
        <taxon>Apiospora</taxon>
    </lineage>
</organism>
<protein>
    <submittedName>
        <fullName evidence="1">Uncharacterized protein</fullName>
    </submittedName>
</protein>
<dbReference type="RefSeq" id="XP_066718163.1">
    <property type="nucleotide sequence ID" value="XM_066855996.1"/>
</dbReference>
<dbReference type="GeneID" id="92089059"/>
<evidence type="ECO:0000313" key="1">
    <source>
        <dbReference type="EMBL" id="KAK8073688.1"/>
    </source>
</evidence>
<gene>
    <name evidence="1" type="ORF">PG994_004587</name>
</gene>